<evidence type="ECO:0000259" key="11">
    <source>
        <dbReference type="SMART" id="SM00831"/>
    </source>
</evidence>
<dbReference type="InterPro" id="IPR059000">
    <property type="entry name" value="ATPase_P-type_domA"/>
</dbReference>
<dbReference type="PROSITE" id="PS00154">
    <property type="entry name" value="ATPASE_E1_E2"/>
    <property type="match status" value="1"/>
</dbReference>
<dbReference type="GO" id="GO:0005391">
    <property type="term" value="F:P-type sodium:potassium-exchanging transporter activity"/>
    <property type="evidence" value="ECO:0007669"/>
    <property type="project" value="TreeGrafter"/>
</dbReference>
<evidence type="ECO:0000256" key="7">
    <source>
        <dbReference type="ARBA" id="ARBA00022967"/>
    </source>
</evidence>
<dbReference type="Pfam" id="PF13246">
    <property type="entry name" value="Cation_ATPase"/>
    <property type="match status" value="1"/>
</dbReference>
<gene>
    <name evidence="12" type="primary">yloB</name>
    <name evidence="12" type="ORF">DENOEST_1083</name>
</gene>
<dbReference type="Pfam" id="PF00689">
    <property type="entry name" value="Cation_ATPase_C"/>
    <property type="match status" value="1"/>
</dbReference>
<evidence type="ECO:0000256" key="8">
    <source>
        <dbReference type="ARBA" id="ARBA00022989"/>
    </source>
</evidence>
<keyword evidence="13" id="KW-1185">Reference proteome</keyword>
<dbReference type="InterPro" id="IPR008250">
    <property type="entry name" value="ATPase_P-typ_transduc_dom_A_sf"/>
</dbReference>
<keyword evidence="6" id="KW-0067">ATP-binding</keyword>
<reference evidence="12 13" key="1">
    <citation type="submission" date="2020-03" db="EMBL/GenBank/DDBJ databases">
        <authorList>
            <consortium name="Genoscope - CEA"/>
            <person name="William W."/>
        </authorList>
    </citation>
    <scope>NUCLEOTIDE SEQUENCE [LARGE SCALE GENOMIC DNA]</scope>
    <source>
        <strain evidence="13">DSM 16959</strain>
    </source>
</reference>
<dbReference type="AlphaFoldDB" id="A0A6S6Y704"/>
<dbReference type="GO" id="GO:0016887">
    <property type="term" value="F:ATP hydrolysis activity"/>
    <property type="evidence" value="ECO:0007669"/>
    <property type="project" value="InterPro"/>
</dbReference>
<dbReference type="KEGG" id="doe:DENOEST_1083"/>
<dbReference type="Gene3D" id="3.40.1110.10">
    <property type="entry name" value="Calcium-transporting ATPase, cytoplasmic domain N"/>
    <property type="match status" value="1"/>
</dbReference>
<feature type="transmembrane region" description="Helical" evidence="10">
    <location>
        <begin position="808"/>
        <end position="828"/>
    </location>
</feature>
<dbReference type="InterPro" id="IPR004014">
    <property type="entry name" value="ATPase_P-typ_cation-transptr_N"/>
</dbReference>
<dbReference type="InterPro" id="IPR023299">
    <property type="entry name" value="ATPase_P-typ_cyto_dom_N"/>
</dbReference>
<dbReference type="Gene3D" id="1.20.1110.10">
    <property type="entry name" value="Calcium-transporting ATPase, transmembrane domain"/>
    <property type="match status" value="1"/>
</dbReference>
<keyword evidence="8 10" id="KW-1133">Transmembrane helix</keyword>
<dbReference type="GO" id="GO:0006883">
    <property type="term" value="P:intracellular sodium ion homeostasis"/>
    <property type="evidence" value="ECO:0007669"/>
    <property type="project" value="TreeGrafter"/>
</dbReference>
<dbReference type="InterPro" id="IPR006068">
    <property type="entry name" value="ATPase_P-typ_cation-transptr_C"/>
</dbReference>
<comment type="subcellular location">
    <subcellularLocation>
        <location evidence="1">Cell membrane</location>
        <topology evidence="1">Multi-pass membrane protein</topology>
    </subcellularLocation>
</comment>
<name>A0A6S6Y704_9PROT</name>
<dbReference type="Proteomes" id="UP000515733">
    <property type="component" value="Chromosome"/>
</dbReference>
<proteinExistence type="inferred from homology"/>
<dbReference type="Gene3D" id="3.40.50.1000">
    <property type="entry name" value="HAD superfamily/HAD-like"/>
    <property type="match status" value="1"/>
</dbReference>
<dbReference type="SUPFAM" id="SSF81665">
    <property type="entry name" value="Calcium ATPase, transmembrane domain M"/>
    <property type="match status" value="1"/>
</dbReference>
<dbReference type="Pfam" id="PF00690">
    <property type="entry name" value="Cation_ATPase_N"/>
    <property type="match status" value="1"/>
</dbReference>
<keyword evidence="9 10" id="KW-0472">Membrane</keyword>
<dbReference type="SUPFAM" id="SSF56784">
    <property type="entry name" value="HAD-like"/>
    <property type="match status" value="1"/>
</dbReference>
<keyword evidence="7" id="KW-1278">Translocase</keyword>
<dbReference type="InterPro" id="IPR023214">
    <property type="entry name" value="HAD_sf"/>
</dbReference>
<dbReference type="GO" id="GO:1990573">
    <property type="term" value="P:potassium ion import across plasma membrane"/>
    <property type="evidence" value="ECO:0007669"/>
    <property type="project" value="TreeGrafter"/>
</dbReference>
<feature type="transmembrane region" description="Helical" evidence="10">
    <location>
        <begin position="848"/>
        <end position="865"/>
    </location>
</feature>
<dbReference type="InterPro" id="IPR023298">
    <property type="entry name" value="ATPase_P-typ_TM_dom_sf"/>
</dbReference>
<dbReference type="PRINTS" id="PR00120">
    <property type="entry name" value="HATPASE"/>
</dbReference>
<evidence type="ECO:0000313" key="13">
    <source>
        <dbReference type="Proteomes" id="UP000515733"/>
    </source>
</evidence>
<evidence type="ECO:0000256" key="1">
    <source>
        <dbReference type="ARBA" id="ARBA00004651"/>
    </source>
</evidence>
<dbReference type="GO" id="GO:0036376">
    <property type="term" value="P:sodium ion export across plasma membrane"/>
    <property type="evidence" value="ECO:0007669"/>
    <property type="project" value="TreeGrafter"/>
</dbReference>
<dbReference type="SFLD" id="SFLDF00027">
    <property type="entry name" value="p-type_atpase"/>
    <property type="match status" value="1"/>
</dbReference>
<dbReference type="Gene3D" id="2.70.150.10">
    <property type="entry name" value="Calcium-transporting ATPase, cytoplasmic transduction domain A"/>
    <property type="match status" value="1"/>
</dbReference>
<keyword evidence="5" id="KW-0547">Nucleotide-binding</keyword>
<dbReference type="GO" id="GO:0005524">
    <property type="term" value="F:ATP binding"/>
    <property type="evidence" value="ECO:0007669"/>
    <property type="project" value="UniProtKB-KW"/>
</dbReference>
<evidence type="ECO:0000256" key="10">
    <source>
        <dbReference type="SAM" id="Phobius"/>
    </source>
</evidence>
<dbReference type="FunFam" id="3.40.50.1000:FF:000028">
    <property type="entry name" value="Calcium-transporting P-type ATPase, putative"/>
    <property type="match status" value="1"/>
</dbReference>
<dbReference type="GO" id="GO:0030007">
    <property type="term" value="P:intracellular potassium ion homeostasis"/>
    <property type="evidence" value="ECO:0007669"/>
    <property type="project" value="TreeGrafter"/>
</dbReference>
<dbReference type="SMART" id="SM00831">
    <property type="entry name" value="Cation_ATPase_N"/>
    <property type="match status" value="1"/>
</dbReference>
<evidence type="ECO:0000256" key="4">
    <source>
        <dbReference type="ARBA" id="ARBA00022692"/>
    </source>
</evidence>
<evidence type="ECO:0000256" key="3">
    <source>
        <dbReference type="ARBA" id="ARBA00022475"/>
    </source>
</evidence>
<evidence type="ECO:0000313" key="12">
    <source>
        <dbReference type="EMBL" id="CAB1368248.1"/>
    </source>
</evidence>
<dbReference type="NCBIfam" id="TIGR01494">
    <property type="entry name" value="ATPase_P-type"/>
    <property type="match status" value="2"/>
</dbReference>
<organism evidence="12 13">
    <name type="scientific">Denitratisoma oestradiolicum</name>
    <dbReference type="NCBI Taxonomy" id="311182"/>
    <lineage>
        <taxon>Bacteria</taxon>
        <taxon>Pseudomonadati</taxon>
        <taxon>Pseudomonadota</taxon>
        <taxon>Betaproteobacteria</taxon>
        <taxon>Nitrosomonadales</taxon>
        <taxon>Sterolibacteriaceae</taxon>
        <taxon>Denitratisoma</taxon>
    </lineage>
</organism>
<evidence type="ECO:0000256" key="5">
    <source>
        <dbReference type="ARBA" id="ARBA00022741"/>
    </source>
</evidence>
<evidence type="ECO:0000256" key="6">
    <source>
        <dbReference type="ARBA" id="ARBA00022840"/>
    </source>
</evidence>
<dbReference type="GO" id="GO:1902600">
    <property type="term" value="P:proton transmembrane transport"/>
    <property type="evidence" value="ECO:0007669"/>
    <property type="project" value="TreeGrafter"/>
</dbReference>
<dbReference type="InterPro" id="IPR036412">
    <property type="entry name" value="HAD-like_sf"/>
</dbReference>
<dbReference type="InterPro" id="IPR001757">
    <property type="entry name" value="P_typ_ATPase"/>
</dbReference>
<dbReference type="PANTHER" id="PTHR43294:SF21">
    <property type="entry name" value="CATION TRANSPORTING ATPASE"/>
    <property type="match status" value="1"/>
</dbReference>
<dbReference type="InterPro" id="IPR018303">
    <property type="entry name" value="ATPase_P-typ_P_site"/>
</dbReference>
<dbReference type="PRINTS" id="PR00119">
    <property type="entry name" value="CATATPASE"/>
</dbReference>
<feature type="domain" description="Cation-transporting P-type ATPase N-terminal" evidence="11">
    <location>
        <begin position="27"/>
        <end position="101"/>
    </location>
</feature>
<dbReference type="GO" id="GO:0005886">
    <property type="term" value="C:plasma membrane"/>
    <property type="evidence" value="ECO:0007669"/>
    <property type="project" value="UniProtKB-SubCell"/>
</dbReference>
<keyword evidence="3" id="KW-1003">Cell membrane</keyword>
<protein>
    <submittedName>
        <fullName evidence="12">Calcium-transporting ATPase</fullName>
    </submittedName>
</protein>
<feature type="transmembrane region" description="Helical" evidence="10">
    <location>
        <begin position="81"/>
        <end position="99"/>
    </location>
</feature>
<dbReference type="InterPro" id="IPR044492">
    <property type="entry name" value="P_typ_ATPase_HD_dom"/>
</dbReference>
<dbReference type="PANTHER" id="PTHR43294">
    <property type="entry name" value="SODIUM/POTASSIUM-TRANSPORTING ATPASE SUBUNIT ALPHA"/>
    <property type="match status" value="1"/>
</dbReference>
<dbReference type="SUPFAM" id="SSF81660">
    <property type="entry name" value="Metal cation-transporting ATPase, ATP-binding domain N"/>
    <property type="match status" value="1"/>
</dbReference>
<feature type="transmembrane region" description="Helical" evidence="10">
    <location>
        <begin position="269"/>
        <end position="286"/>
    </location>
</feature>
<sequence>MMRGVVSRIMKVSLEFLNNLRSLITMLWHAETPETVAQHLITDLSAGLTGNEANHRLERHGLNRLIETPPRPIWRKFLDQFRSLLILLLLGAALLAGMVGDIKDALIIASVVLINALLGLFQEHRAEAALAALKNMLAPVARVRRDGRTLEVEATTLVPGDLLLLEAGDRVPADARIVAAHGAEVAEAALTGESQAIAKRNGPVAAETILAERNNMLYMNTVVTRGRLEALVTATGMATEMGRLADLLASTADSPTPLQVQLDHLGKRLATIAGIVVGLIFLIGLARGDDLLVTTMTAIALAVAAIPEGLPAVVTVTLALGMHRMARRHAVVKKLAAVETLGCTTVICTDKTGTLTLNQMTARRLFYQDRRFTVSGEGYRGEGSIHPDDGDAGPVDFLPLLTPAVLCADARIHDGQLIGDPTEGALLALSTRGGMSAQTTGESPPRLAEIPFDAAHKYMATFHREGDWVRIWLKGAPDVLLPRASRYWSSTGALPLEPTSRQRFAAENAALAGQAMRVLALAGREIPARDFDPAGDLKIWVEDLTLIGLVGIIDPPRPEVRDAVRSCQSAGIAVKMITGDHAATATAIARDLGLAGEVHEGRELDGLTEAELAELVLQSAVLARVAPEHKMRIVAALQSRGHVVAMTGDGVNDAPALRAADIGVAMGITGTEVTQEAATLVLTDDNFASIVGAVREGRAIYDNIVKFVRFQLSTNIGAMLTVLAAPLFGLPTPFTAIQILWVNIIMDGPPAMTLGVEPPDPKIMTRPPRGAGTRILTGRRLLGLGVFGLIMAAGTLAAYARGLSQGGAAQALTLAFTTFVLFQAFNIFNARAESNSAFNRQFFNNGKLWLALGGVLLAQVVVVHWPPAQGIFSTVALSPADWLWSLAVASSVLLLEEARKLTGKILGHRG</sequence>
<evidence type="ECO:0000256" key="9">
    <source>
        <dbReference type="ARBA" id="ARBA00023136"/>
    </source>
</evidence>
<feature type="transmembrane region" description="Helical" evidence="10">
    <location>
        <begin position="781"/>
        <end position="802"/>
    </location>
</feature>
<dbReference type="InterPro" id="IPR050510">
    <property type="entry name" value="Cation_transp_ATPase_P-type"/>
</dbReference>
<keyword evidence="4 10" id="KW-0812">Transmembrane</keyword>
<comment type="similarity">
    <text evidence="2">Belongs to the cation transport ATPase (P-type) (TC 3.A.3) family. Type IIA subfamily.</text>
</comment>
<accession>A0A6S6Y704</accession>
<dbReference type="SUPFAM" id="SSF81653">
    <property type="entry name" value="Calcium ATPase, transduction domain A"/>
    <property type="match status" value="1"/>
</dbReference>
<dbReference type="SFLD" id="SFLDS00003">
    <property type="entry name" value="Haloacid_Dehalogenase"/>
    <property type="match status" value="1"/>
</dbReference>
<dbReference type="SFLD" id="SFLDG00002">
    <property type="entry name" value="C1.7:_P-type_atpase_like"/>
    <property type="match status" value="1"/>
</dbReference>
<feature type="transmembrane region" description="Helical" evidence="10">
    <location>
        <begin position="105"/>
        <end position="121"/>
    </location>
</feature>
<dbReference type="EMBL" id="LR778301">
    <property type="protein sequence ID" value="CAB1368248.1"/>
    <property type="molecule type" value="Genomic_DNA"/>
</dbReference>
<dbReference type="Pfam" id="PF00122">
    <property type="entry name" value="E1-E2_ATPase"/>
    <property type="match status" value="1"/>
</dbReference>
<feature type="transmembrane region" description="Helical" evidence="10">
    <location>
        <begin position="298"/>
        <end position="320"/>
    </location>
</feature>
<evidence type="ECO:0000256" key="2">
    <source>
        <dbReference type="ARBA" id="ARBA00005675"/>
    </source>
</evidence>